<keyword evidence="2" id="KW-0238">DNA-binding</keyword>
<organism evidence="5">
    <name type="scientific">Nocardia globerula</name>
    <dbReference type="NCBI Taxonomy" id="1818"/>
    <lineage>
        <taxon>Bacteria</taxon>
        <taxon>Bacillati</taxon>
        <taxon>Actinomycetota</taxon>
        <taxon>Actinomycetes</taxon>
        <taxon>Mycobacteriales</taxon>
        <taxon>Nocardiaceae</taxon>
        <taxon>Nocardia</taxon>
    </lineage>
</organism>
<dbReference type="Gene3D" id="1.25.40.10">
    <property type="entry name" value="Tetratricopeptide repeat domain"/>
    <property type="match status" value="1"/>
</dbReference>
<comment type="caution">
    <text evidence="5">The sequence shown here is derived from an EMBL/GenBank/DDBJ whole genome shotgun (WGS) entry which is preliminary data.</text>
</comment>
<keyword evidence="1" id="KW-0805">Transcription regulation</keyword>
<dbReference type="InterPro" id="IPR000792">
    <property type="entry name" value="Tscrpt_reg_LuxR_C"/>
</dbReference>
<dbReference type="PANTHER" id="PTHR44688:SF16">
    <property type="entry name" value="DNA-BINDING TRANSCRIPTIONAL ACTIVATOR DEVR_DOSR"/>
    <property type="match status" value="1"/>
</dbReference>
<evidence type="ECO:0000256" key="3">
    <source>
        <dbReference type="ARBA" id="ARBA00023163"/>
    </source>
</evidence>
<dbReference type="InterPro" id="IPR011990">
    <property type="entry name" value="TPR-like_helical_dom_sf"/>
</dbReference>
<evidence type="ECO:0000256" key="2">
    <source>
        <dbReference type="ARBA" id="ARBA00023125"/>
    </source>
</evidence>
<sequence length="881" mass="95818">MPGSKSDPIDRKPRSRVSVRRRLLGAASSTPRARLVKLMQSPSGLTVLDAPRGFGKTALAGLWLSAPAPLPNRPVVWVPAPDAPTNHIDYWDKALTVIQDSCEAVPRLADNHAYPERKMREYLAASTVPFVVVFNRVDLIEGHGLGERLTALIDDVPGLKIIVTLQDRASVEVLDNVRIEESLTVDDLRYTPDEAVALFSGAGIAVPADVVHSICGRLAGVPALMKVAVDVVSGLPERSRSREIIMQRIDLALYGYTKRQVPPKAARTELSNFTLRIAAARTVTVATAQLLVPGVDVAPLMNRLESSALLFRDRHRENWYFPPAVREALMRIDDETGGASRERLLLLSRYCLDHGDIADAVHYAIDAQDWSEVAAILSRHWADLLVAHSGLLRKAMWSMPEEIMSASRSMQVGRDMLEFRLRTPSVDLDTYNTESSELADVAAMTDVLAQLNSGTVQVIVLRASGEHGRSADVARTLVDIADYLDVGRIDEFRSQLPALRLIWGVAFQLVGNVDDAATQLAIAYQDALHSGPRFVARHSAGNAALNEVLRGRLSEASQWLLAEGVEPDVPGWLGPPSHIGGAIARLLIALDTLDLSAAAAAIEILDGISPAGDVWAFEAYARTRWALARRDPFAGLVTLQRAGAANEPPVNCGVSSGAAMLSAARIDLLLAAGEGAKAIGEAAVLGDHLPIVQVSAARAYFLTGNPERALQLCRAIDWSADFYPRVHTEAKLVETAAYHSLGEWSDAGDSWSRACELVERTGALSAFSTIPRRVIEDLETRAPSRSSSVVAFLESEAVEMYPPTIERLVLSRREAEVLRGLSDGLPIADIARKLFVTQNTMKSHIRRLYRKLGVHSRDEAVAAAHRLSLLGAEPVRQRFSP</sequence>
<dbReference type="SUPFAM" id="SSF46894">
    <property type="entry name" value="C-terminal effector domain of the bipartite response regulators"/>
    <property type="match status" value="1"/>
</dbReference>
<accession>A0A652YTR1</accession>
<reference evidence="5" key="1">
    <citation type="submission" date="2019-07" db="EMBL/GenBank/DDBJ databases">
        <title>Genomic Encyclopedia of Type Strains, Phase IV (KMG-IV): sequencing the most valuable type-strain genomes for metagenomic binning, comparative biology and taxonomic classification.</title>
        <authorList>
            <person name="Goeker M."/>
        </authorList>
    </citation>
    <scope>NUCLEOTIDE SEQUENCE</scope>
    <source>
        <strain evidence="5">DSM 44596</strain>
    </source>
</reference>
<keyword evidence="3" id="KW-0804">Transcription</keyword>
<dbReference type="CDD" id="cd06170">
    <property type="entry name" value="LuxR_C_like"/>
    <property type="match status" value="1"/>
</dbReference>
<dbReference type="InterPro" id="IPR016032">
    <property type="entry name" value="Sig_transdc_resp-reg_C-effctor"/>
</dbReference>
<gene>
    <name evidence="5" type="ORF">FNL38_102664</name>
</gene>
<dbReference type="PROSITE" id="PS50043">
    <property type="entry name" value="HTH_LUXR_2"/>
    <property type="match status" value="1"/>
</dbReference>
<dbReference type="Gene3D" id="1.10.10.10">
    <property type="entry name" value="Winged helix-like DNA-binding domain superfamily/Winged helix DNA-binding domain"/>
    <property type="match status" value="1"/>
</dbReference>
<dbReference type="EMBL" id="VNIQ01000002">
    <property type="protein sequence ID" value="TYQ06527.1"/>
    <property type="molecule type" value="Genomic_DNA"/>
</dbReference>
<evidence type="ECO:0000256" key="1">
    <source>
        <dbReference type="ARBA" id="ARBA00023015"/>
    </source>
</evidence>
<feature type="domain" description="HTH luxR-type" evidence="4">
    <location>
        <begin position="803"/>
        <end position="868"/>
    </location>
</feature>
<name>A0A652YTR1_NOCGL</name>
<dbReference type="GO" id="GO:0003677">
    <property type="term" value="F:DNA binding"/>
    <property type="evidence" value="ECO:0007669"/>
    <property type="project" value="UniProtKB-KW"/>
</dbReference>
<dbReference type="PANTHER" id="PTHR44688">
    <property type="entry name" value="DNA-BINDING TRANSCRIPTIONAL ACTIVATOR DEVR_DOSR"/>
    <property type="match status" value="1"/>
</dbReference>
<dbReference type="Pfam" id="PF00196">
    <property type="entry name" value="GerE"/>
    <property type="match status" value="1"/>
</dbReference>
<dbReference type="SMART" id="SM00421">
    <property type="entry name" value="HTH_LUXR"/>
    <property type="match status" value="1"/>
</dbReference>
<evidence type="ECO:0000259" key="4">
    <source>
        <dbReference type="PROSITE" id="PS50043"/>
    </source>
</evidence>
<dbReference type="GO" id="GO:0006355">
    <property type="term" value="P:regulation of DNA-templated transcription"/>
    <property type="evidence" value="ECO:0007669"/>
    <property type="project" value="InterPro"/>
</dbReference>
<dbReference type="AlphaFoldDB" id="A0A652YTR1"/>
<evidence type="ECO:0000313" key="5">
    <source>
        <dbReference type="EMBL" id="TYQ06527.1"/>
    </source>
</evidence>
<dbReference type="InterPro" id="IPR036388">
    <property type="entry name" value="WH-like_DNA-bd_sf"/>
</dbReference>
<proteinExistence type="predicted"/>
<protein>
    <submittedName>
        <fullName evidence="5">LuxR family maltose regulon positive regulatory protein</fullName>
    </submittedName>
</protein>
<dbReference type="PRINTS" id="PR00038">
    <property type="entry name" value="HTHLUXR"/>
</dbReference>